<reference evidence="1" key="1">
    <citation type="submission" date="2019-08" db="EMBL/GenBank/DDBJ databases">
        <authorList>
            <person name="Kucharzyk K."/>
            <person name="Murdoch R.W."/>
            <person name="Higgins S."/>
            <person name="Loffler F."/>
        </authorList>
    </citation>
    <scope>NUCLEOTIDE SEQUENCE</scope>
</reference>
<accession>A0A645HYT7</accession>
<gene>
    <name evidence="1" type="ORF">SDC9_191631</name>
</gene>
<sequence>MVQIAALAIRYDPVQETTVSQASTDSLWISPPVRQTASEKSTFEQGLLNLQSYSKGIFANVAPAKYKDEDLDIPTFQRRGISIDKGSTGK</sequence>
<proteinExistence type="predicted"/>
<organism evidence="1">
    <name type="scientific">bioreactor metagenome</name>
    <dbReference type="NCBI Taxonomy" id="1076179"/>
    <lineage>
        <taxon>unclassified sequences</taxon>
        <taxon>metagenomes</taxon>
        <taxon>ecological metagenomes</taxon>
    </lineage>
</organism>
<protein>
    <submittedName>
        <fullName evidence="1">Uncharacterized protein</fullName>
    </submittedName>
</protein>
<name>A0A645HYT7_9ZZZZ</name>
<comment type="caution">
    <text evidence="1">The sequence shown here is derived from an EMBL/GenBank/DDBJ whole genome shotgun (WGS) entry which is preliminary data.</text>
</comment>
<dbReference type="AlphaFoldDB" id="A0A645HYT7"/>
<evidence type="ECO:0000313" key="1">
    <source>
        <dbReference type="EMBL" id="MPN44070.1"/>
    </source>
</evidence>
<dbReference type="EMBL" id="VSSQ01102905">
    <property type="protein sequence ID" value="MPN44070.1"/>
    <property type="molecule type" value="Genomic_DNA"/>
</dbReference>